<organism evidence="2 3">
    <name type="scientific">Christiangramia aestuarii</name>
    <dbReference type="NCBI Taxonomy" id="1028746"/>
    <lineage>
        <taxon>Bacteria</taxon>
        <taxon>Pseudomonadati</taxon>
        <taxon>Bacteroidota</taxon>
        <taxon>Flavobacteriia</taxon>
        <taxon>Flavobacteriales</taxon>
        <taxon>Flavobacteriaceae</taxon>
        <taxon>Christiangramia</taxon>
    </lineage>
</organism>
<dbReference type="InterPro" id="IPR029044">
    <property type="entry name" value="Nucleotide-diphossugar_trans"/>
</dbReference>
<sequence length="324" mass="38195">MKLPLVSIIIPTYNRCEYIGETLDTVISQSYFNWECLVVDDGSSDNTSHLLEFYSERDNRIKYLERPNNLPRGANSCRNFGFEKSQGEFIQWLDSDDLLATNKIENQLRKLTSLNEEIISSKWGKLRDGDVQFFEDLESYQDFNSLSEFLDALDKSEGYFPIHSYLMSKDIVARAGYWNETLKVNQDGEFMIRIFLEMNSMLFTKDTFVLYRKDSSSSTSLLSKKSLKHLVASWKLIQSHLIEKYPDLGKRYVDNAKRRIFIKYRESPKLINSQRDFFGNIPDEEPSDFRLAFYRVIVKYWLSRNILRFLKNLKRGRISVEKVE</sequence>
<dbReference type="Gene3D" id="3.90.550.10">
    <property type="entry name" value="Spore Coat Polysaccharide Biosynthesis Protein SpsA, Chain A"/>
    <property type="match status" value="1"/>
</dbReference>
<name>A0A7K1LLS9_9FLAO</name>
<dbReference type="Proteomes" id="UP000460416">
    <property type="component" value="Unassembled WGS sequence"/>
</dbReference>
<dbReference type="InterPro" id="IPR050834">
    <property type="entry name" value="Glycosyltransf_2"/>
</dbReference>
<dbReference type="InterPro" id="IPR001173">
    <property type="entry name" value="Glyco_trans_2-like"/>
</dbReference>
<dbReference type="CDD" id="cd00761">
    <property type="entry name" value="Glyco_tranf_GTA_type"/>
    <property type="match status" value="1"/>
</dbReference>
<keyword evidence="2" id="KW-0808">Transferase</keyword>
<gene>
    <name evidence="2" type="ORF">FLP08_04310</name>
</gene>
<keyword evidence="3" id="KW-1185">Reference proteome</keyword>
<protein>
    <submittedName>
        <fullName evidence="2">Glycosyltransferase family 2 protein</fullName>
    </submittedName>
</protein>
<dbReference type="PANTHER" id="PTHR43685:SF11">
    <property type="entry name" value="GLYCOSYLTRANSFERASE TAGX-RELATED"/>
    <property type="match status" value="1"/>
</dbReference>
<dbReference type="SUPFAM" id="SSF53448">
    <property type="entry name" value="Nucleotide-diphospho-sugar transferases"/>
    <property type="match status" value="1"/>
</dbReference>
<comment type="caution">
    <text evidence="2">The sequence shown here is derived from an EMBL/GenBank/DDBJ whole genome shotgun (WGS) entry which is preliminary data.</text>
</comment>
<evidence type="ECO:0000313" key="3">
    <source>
        <dbReference type="Proteomes" id="UP000460416"/>
    </source>
</evidence>
<reference evidence="2 3" key="1">
    <citation type="submission" date="2019-07" db="EMBL/GenBank/DDBJ databases">
        <title>Gramella aestuarii sp. nov., isolated from a tidal flat, and emended description of Gramella echinicola.</title>
        <authorList>
            <person name="Liu L."/>
        </authorList>
    </citation>
    <scope>NUCLEOTIDE SEQUENCE [LARGE SCALE GENOMIC DNA]</scope>
    <source>
        <strain evidence="2 3">BS12</strain>
    </source>
</reference>
<proteinExistence type="predicted"/>
<dbReference type="EMBL" id="VJVW01000002">
    <property type="protein sequence ID" value="MUP41786.1"/>
    <property type="molecule type" value="Genomic_DNA"/>
</dbReference>
<dbReference type="OrthoDB" id="597270at2"/>
<dbReference type="RefSeq" id="WP_156274415.1">
    <property type="nucleotide sequence ID" value="NZ_BAABGI010000001.1"/>
</dbReference>
<accession>A0A7K1LLS9</accession>
<evidence type="ECO:0000313" key="2">
    <source>
        <dbReference type="EMBL" id="MUP41786.1"/>
    </source>
</evidence>
<dbReference type="PANTHER" id="PTHR43685">
    <property type="entry name" value="GLYCOSYLTRANSFERASE"/>
    <property type="match status" value="1"/>
</dbReference>
<feature type="domain" description="Glycosyltransferase 2-like" evidence="1">
    <location>
        <begin position="7"/>
        <end position="138"/>
    </location>
</feature>
<dbReference type="GO" id="GO:0016740">
    <property type="term" value="F:transferase activity"/>
    <property type="evidence" value="ECO:0007669"/>
    <property type="project" value="UniProtKB-KW"/>
</dbReference>
<evidence type="ECO:0000259" key="1">
    <source>
        <dbReference type="Pfam" id="PF00535"/>
    </source>
</evidence>
<dbReference type="Pfam" id="PF00535">
    <property type="entry name" value="Glycos_transf_2"/>
    <property type="match status" value="1"/>
</dbReference>
<dbReference type="AlphaFoldDB" id="A0A7K1LLS9"/>